<proteinExistence type="predicted"/>
<keyword evidence="2" id="KW-1185">Reference proteome</keyword>
<dbReference type="SUPFAM" id="SSF88713">
    <property type="entry name" value="Glycoside hydrolase/deacetylase"/>
    <property type="match status" value="1"/>
</dbReference>
<dbReference type="RefSeq" id="WP_079654427.1">
    <property type="nucleotide sequence ID" value="NZ_LT670846.1"/>
</dbReference>
<evidence type="ECO:0000313" key="1">
    <source>
        <dbReference type="EMBL" id="SHK52865.1"/>
    </source>
</evidence>
<name>A0A1M6T7B3_9AQUI</name>
<dbReference type="OrthoDB" id="9793440at2"/>
<dbReference type="Proteomes" id="UP000189810">
    <property type="component" value="Chromosome I"/>
</dbReference>
<protein>
    <recommendedName>
        <fullName evidence="3">DUF2334 domain-containing protein</fullName>
    </recommendedName>
</protein>
<dbReference type="CDD" id="cd11374">
    <property type="entry name" value="CE4_u10"/>
    <property type="match status" value="1"/>
</dbReference>
<evidence type="ECO:0008006" key="3">
    <source>
        <dbReference type="Google" id="ProtNLM"/>
    </source>
</evidence>
<sequence>MEVLVELHDVCPFYFEELVRAFKLLESSNVKKFSLLVIPNFLEKYPICSHERFLRAIKDLKQEVVLHGYTHSSRIRFRDLPFTYREGEFGGLSYEETYQRIYMALELLDACSIKSKTFVPPAWISNPHIENILRDLGLRFLGLRNRIVDLQKAIGLPSPSLTFSNRPILSYLSLKLMPGLLNLTKNYRLLRLAIHMKDMRDKRKVAMWRLILRRLKNRRFVSYEETFGSCGLAPSF</sequence>
<dbReference type="InterPro" id="IPR011330">
    <property type="entry name" value="Glyco_hydro/deAcase_b/a-brl"/>
</dbReference>
<evidence type="ECO:0000313" key="2">
    <source>
        <dbReference type="Proteomes" id="UP000189810"/>
    </source>
</evidence>
<accession>A0A1M6T7B3</accession>
<dbReference type="Pfam" id="PF10096">
    <property type="entry name" value="DUF2334"/>
    <property type="match status" value="1"/>
</dbReference>
<dbReference type="InterPro" id="IPR018763">
    <property type="entry name" value="DUF2334"/>
</dbReference>
<reference evidence="1 2" key="1">
    <citation type="submission" date="2016-11" db="EMBL/GenBank/DDBJ databases">
        <authorList>
            <person name="Jaros S."/>
            <person name="Januszkiewicz K."/>
            <person name="Wedrychowicz H."/>
        </authorList>
    </citation>
    <scope>NUCLEOTIDE SEQUENCE [LARGE SCALE GENOMIC DNA]</scope>
    <source>
        <strain evidence="1 2">DSM 19557</strain>
    </source>
</reference>
<dbReference type="AlphaFoldDB" id="A0A1M6T7B3"/>
<gene>
    <name evidence="1" type="ORF">SAMN05444391_1332</name>
</gene>
<dbReference type="Gene3D" id="3.20.20.370">
    <property type="entry name" value="Glycoside hydrolase/deacetylase"/>
    <property type="match status" value="1"/>
</dbReference>
<dbReference type="STRING" id="381751.SAMN05444391_1332"/>
<dbReference type="EMBL" id="LT670846">
    <property type="protein sequence ID" value="SHK52865.1"/>
    <property type="molecule type" value="Genomic_DNA"/>
</dbReference>
<organism evidence="1 2">
    <name type="scientific">Thermocrinis minervae</name>
    <dbReference type="NCBI Taxonomy" id="381751"/>
    <lineage>
        <taxon>Bacteria</taxon>
        <taxon>Pseudomonadati</taxon>
        <taxon>Aquificota</taxon>
        <taxon>Aquificia</taxon>
        <taxon>Aquificales</taxon>
        <taxon>Aquificaceae</taxon>
        <taxon>Thermocrinis</taxon>
    </lineage>
</organism>
<dbReference type="GO" id="GO:0005975">
    <property type="term" value="P:carbohydrate metabolic process"/>
    <property type="evidence" value="ECO:0007669"/>
    <property type="project" value="InterPro"/>
</dbReference>